<evidence type="ECO:0000256" key="13">
    <source>
        <dbReference type="ARBA" id="ARBA00022989"/>
    </source>
</evidence>
<evidence type="ECO:0000256" key="5">
    <source>
        <dbReference type="ARBA" id="ARBA00010185"/>
    </source>
</evidence>
<dbReference type="GO" id="GO:0005886">
    <property type="term" value="C:plasma membrane"/>
    <property type="evidence" value="ECO:0007669"/>
    <property type="project" value="UniProtKB-SubCell"/>
</dbReference>
<evidence type="ECO:0000313" key="25">
    <source>
        <dbReference type="EMBL" id="QES90065.1"/>
    </source>
</evidence>
<evidence type="ECO:0000256" key="7">
    <source>
        <dbReference type="ARBA" id="ARBA00019373"/>
    </source>
</evidence>
<dbReference type="PANTHER" id="PTHR46382:SF1">
    <property type="entry name" value="PHOSPHATIDATE CYTIDYLYLTRANSFERASE"/>
    <property type="match status" value="1"/>
</dbReference>
<dbReference type="KEGG" id="arac:E0W69_015845"/>
<evidence type="ECO:0000256" key="21">
    <source>
        <dbReference type="ARBA" id="ARBA00032396"/>
    </source>
</evidence>
<comment type="catalytic activity">
    <reaction evidence="1">
        <text>a 1,2-diacyl-sn-glycero-3-phosphate + CTP + H(+) = a CDP-1,2-diacyl-sn-glycerol + diphosphate</text>
        <dbReference type="Rhea" id="RHEA:16229"/>
        <dbReference type="ChEBI" id="CHEBI:15378"/>
        <dbReference type="ChEBI" id="CHEBI:33019"/>
        <dbReference type="ChEBI" id="CHEBI:37563"/>
        <dbReference type="ChEBI" id="CHEBI:58332"/>
        <dbReference type="ChEBI" id="CHEBI:58608"/>
        <dbReference type="EC" id="2.7.7.41"/>
    </reaction>
</comment>
<keyword evidence="17" id="KW-1208">Phospholipid metabolism</keyword>
<dbReference type="EMBL" id="CP044016">
    <property type="protein sequence ID" value="QES90065.1"/>
    <property type="molecule type" value="Genomic_DNA"/>
</dbReference>
<proteinExistence type="inferred from homology"/>
<evidence type="ECO:0000256" key="16">
    <source>
        <dbReference type="ARBA" id="ARBA00023209"/>
    </source>
</evidence>
<evidence type="ECO:0000256" key="18">
    <source>
        <dbReference type="ARBA" id="ARBA00029893"/>
    </source>
</evidence>
<feature type="transmembrane region" description="Helical" evidence="24">
    <location>
        <begin position="68"/>
        <end position="89"/>
    </location>
</feature>
<protein>
    <recommendedName>
        <fullName evidence="7">Phosphatidate cytidylyltransferase</fullName>
        <ecNumber evidence="6">2.7.7.41</ecNumber>
    </recommendedName>
    <alternativeName>
        <fullName evidence="20">CDP-DAG synthase</fullName>
    </alternativeName>
    <alternativeName>
        <fullName evidence="22">CDP-DG synthase</fullName>
    </alternativeName>
    <alternativeName>
        <fullName evidence="18">CDP-diacylglycerol synthase</fullName>
    </alternativeName>
    <alternativeName>
        <fullName evidence="21">CDP-diglyceride pyrophosphorylase</fullName>
    </alternativeName>
    <alternativeName>
        <fullName evidence="23">CDP-diglyceride synthase</fullName>
    </alternativeName>
    <alternativeName>
        <fullName evidence="19">CTP:phosphatidate cytidylyltransferase</fullName>
    </alternativeName>
</protein>
<evidence type="ECO:0000256" key="3">
    <source>
        <dbReference type="ARBA" id="ARBA00005119"/>
    </source>
</evidence>
<dbReference type="GO" id="GO:0016024">
    <property type="term" value="P:CDP-diacylglycerol biosynthetic process"/>
    <property type="evidence" value="ECO:0007669"/>
    <property type="project" value="TreeGrafter"/>
</dbReference>
<evidence type="ECO:0000256" key="11">
    <source>
        <dbReference type="ARBA" id="ARBA00022692"/>
    </source>
</evidence>
<comment type="similarity">
    <text evidence="5">Belongs to the CDS family.</text>
</comment>
<evidence type="ECO:0000256" key="17">
    <source>
        <dbReference type="ARBA" id="ARBA00023264"/>
    </source>
</evidence>
<evidence type="ECO:0000256" key="9">
    <source>
        <dbReference type="ARBA" id="ARBA00022516"/>
    </source>
</evidence>
<feature type="transmembrane region" description="Helical" evidence="24">
    <location>
        <begin position="217"/>
        <end position="236"/>
    </location>
</feature>
<keyword evidence="16" id="KW-0594">Phospholipid biosynthesis</keyword>
<sequence>MALNIATFKTRALTAVLFVAVMLAGLLINNWTLLVLFIIIHFGCWYEFHKLMGNIDPRYKEVNSNQKLAGSLIGLGFILWNTQLMSLGSLPLRKFGYSIMLIGLAYFVITVLLEPKYKNGLIKYTFLSLLYISLSWGLLINLSNWSIEGYPAIVLTLIASIWLNDTLAYLVGSFIGKTPFSKISPKKTWEGTAGGAILAVALITLVGRWLISPSLTHMFLAVSIIAAIFGTLGDLLESKIKRMAGVKDSGSIMPGHGGFLDRFDSLLIATLVVWVYIYIGMHFMK</sequence>
<evidence type="ECO:0000256" key="12">
    <source>
        <dbReference type="ARBA" id="ARBA00022695"/>
    </source>
</evidence>
<evidence type="ECO:0000256" key="8">
    <source>
        <dbReference type="ARBA" id="ARBA00022475"/>
    </source>
</evidence>
<dbReference type="GO" id="GO:0004605">
    <property type="term" value="F:phosphatidate cytidylyltransferase activity"/>
    <property type="evidence" value="ECO:0007669"/>
    <property type="project" value="UniProtKB-EC"/>
</dbReference>
<dbReference type="OrthoDB" id="9799199at2"/>
<evidence type="ECO:0000256" key="1">
    <source>
        <dbReference type="ARBA" id="ARBA00001698"/>
    </source>
</evidence>
<keyword evidence="10 25" id="KW-0808">Transferase</keyword>
<keyword evidence="13 24" id="KW-1133">Transmembrane helix</keyword>
<name>A0A5P2G3L0_9BACT</name>
<dbReference type="Proteomes" id="UP000292424">
    <property type="component" value="Chromosome"/>
</dbReference>
<evidence type="ECO:0000256" key="6">
    <source>
        <dbReference type="ARBA" id="ARBA00012487"/>
    </source>
</evidence>
<gene>
    <name evidence="25" type="ORF">E0W69_015845</name>
</gene>
<feature type="transmembrane region" description="Helical" evidence="24">
    <location>
        <begin position="15"/>
        <end position="48"/>
    </location>
</feature>
<evidence type="ECO:0000256" key="2">
    <source>
        <dbReference type="ARBA" id="ARBA00004651"/>
    </source>
</evidence>
<evidence type="ECO:0000256" key="15">
    <source>
        <dbReference type="ARBA" id="ARBA00023136"/>
    </source>
</evidence>
<keyword evidence="12 25" id="KW-0548">Nucleotidyltransferase</keyword>
<evidence type="ECO:0000256" key="4">
    <source>
        <dbReference type="ARBA" id="ARBA00005189"/>
    </source>
</evidence>
<keyword evidence="15 24" id="KW-0472">Membrane</keyword>
<comment type="subcellular location">
    <subcellularLocation>
        <location evidence="2">Cell membrane</location>
        <topology evidence="2">Multi-pass membrane protein</topology>
    </subcellularLocation>
</comment>
<dbReference type="PANTHER" id="PTHR46382">
    <property type="entry name" value="PHOSPHATIDATE CYTIDYLYLTRANSFERASE"/>
    <property type="match status" value="1"/>
</dbReference>
<evidence type="ECO:0000256" key="14">
    <source>
        <dbReference type="ARBA" id="ARBA00023098"/>
    </source>
</evidence>
<comment type="pathway">
    <text evidence="3">Phospholipid metabolism; CDP-diacylglycerol biosynthesis; CDP-diacylglycerol from sn-glycerol 3-phosphate: step 3/3.</text>
</comment>
<keyword evidence="8" id="KW-1003">Cell membrane</keyword>
<evidence type="ECO:0000256" key="24">
    <source>
        <dbReference type="SAM" id="Phobius"/>
    </source>
</evidence>
<dbReference type="Pfam" id="PF01148">
    <property type="entry name" value="CTP_transf_1"/>
    <property type="match status" value="1"/>
</dbReference>
<dbReference type="EC" id="2.7.7.41" evidence="6"/>
<accession>A0A5P2G3L0</accession>
<comment type="pathway">
    <text evidence="4">Lipid metabolism.</text>
</comment>
<keyword evidence="14" id="KW-0443">Lipid metabolism</keyword>
<feature type="transmembrane region" description="Helical" evidence="24">
    <location>
        <begin position="266"/>
        <end position="284"/>
    </location>
</feature>
<reference evidence="25 26" key="1">
    <citation type="submission" date="2019-09" db="EMBL/GenBank/DDBJ databases">
        <title>Complete genome sequence of Arachidicoccus sp. B3-10 isolated from apple orchard soil.</title>
        <authorList>
            <person name="Kim H.S."/>
            <person name="Han K.-I."/>
            <person name="Suh M.K."/>
            <person name="Lee K.C."/>
            <person name="Eom M.K."/>
            <person name="Kim J.-S."/>
            <person name="Kang S.W."/>
            <person name="Sin Y."/>
            <person name="Lee J.-S."/>
        </authorList>
    </citation>
    <scope>NUCLEOTIDE SEQUENCE [LARGE SCALE GENOMIC DNA]</scope>
    <source>
        <strain evidence="25 26">B3-10</strain>
    </source>
</reference>
<organism evidence="25 26">
    <name type="scientific">Rhizosphaericola mali</name>
    <dbReference type="NCBI Taxonomy" id="2545455"/>
    <lineage>
        <taxon>Bacteria</taxon>
        <taxon>Pseudomonadati</taxon>
        <taxon>Bacteroidota</taxon>
        <taxon>Chitinophagia</taxon>
        <taxon>Chitinophagales</taxon>
        <taxon>Chitinophagaceae</taxon>
        <taxon>Rhizosphaericola</taxon>
    </lineage>
</organism>
<feature type="transmembrane region" description="Helical" evidence="24">
    <location>
        <begin position="95"/>
        <end position="113"/>
    </location>
</feature>
<dbReference type="RefSeq" id="WP_131331021.1">
    <property type="nucleotide sequence ID" value="NZ_CP044016.1"/>
</dbReference>
<keyword evidence="11 24" id="KW-0812">Transmembrane</keyword>
<evidence type="ECO:0000256" key="20">
    <source>
        <dbReference type="ARBA" id="ARBA00032253"/>
    </source>
</evidence>
<feature type="transmembrane region" description="Helical" evidence="24">
    <location>
        <begin position="192"/>
        <end position="211"/>
    </location>
</feature>
<dbReference type="AlphaFoldDB" id="A0A5P2G3L0"/>
<evidence type="ECO:0000313" key="26">
    <source>
        <dbReference type="Proteomes" id="UP000292424"/>
    </source>
</evidence>
<keyword evidence="9" id="KW-0444">Lipid biosynthesis</keyword>
<evidence type="ECO:0000256" key="22">
    <source>
        <dbReference type="ARBA" id="ARBA00032743"/>
    </source>
</evidence>
<feature type="transmembrane region" description="Helical" evidence="24">
    <location>
        <begin position="149"/>
        <end position="171"/>
    </location>
</feature>
<feature type="transmembrane region" description="Helical" evidence="24">
    <location>
        <begin position="125"/>
        <end position="143"/>
    </location>
</feature>
<evidence type="ECO:0000256" key="19">
    <source>
        <dbReference type="ARBA" id="ARBA00031825"/>
    </source>
</evidence>
<evidence type="ECO:0000256" key="10">
    <source>
        <dbReference type="ARBA" id="ARBA00022679"/>
    </source>
</evidence>
<evidence type="ECO:0000256" key="23">
    <source>
        <dbReference type="ARBA" id="ARBA00033406"/>
    </source>
</evidence>
<keyword evidence="26" id="KW-1185">Reference proteome</keyword>